<protein>
    <submittedName>
        <fullName evidence="14">Protein C2-DOMAIN ABA-RELATED 5</fullName>
    </submittedName>
</protein>
<dbReference type="PANTHER" id="PTHR45933:SF11">
    <property type="entry name" value="PROTEIN C2-DOMAIN ABA-RELATED 1"/>
    <property type="match status" value="1"/>
</dbReference>
<reference evidence="14" key="2">
    <citation type="journal article" date="2024" name="Plant">
        <title>Genomic evolution and insights into agronomic trait innovations of Sesamum species.</title>
        <authorList>
            <person name="Miao H."/>
            <person name="Wang L."/>
            <person name="Qu L."/>
            <person name="Liu H."/>
            <person name="Sun Y."/>
            <person name="Le M."/>
            <person name="Wang Q."/>
            <person name="Wei S."/>
            <person name="Zheng Y."/>
            <person name="Lin W."/>
            <person name="Duan Y."/>
            <person name="Cao H."/>
            <person name="Xiong S."/>
            <person name="Wang X."/>
            <person name="Wei L."/>
            <person name="Li C."/>
            <person name="Ma Q."/>
            <person name="Ju M."/>
            <person name="Zhao R."/>
            <person name="Li G."/>
            <person name="Mu C."/>
            <person name="Tian Q."/>
            <person name="Mei H."/>
            <person name="Zhang T."/>
            <person name="Gao T."/>
            <person name="Zhang H."/>
        </authorList>
    </citation>
    <scope>NUCLEOTIDE SEQUENCE</scope>
    <source>
        <strain evidence="14">KEN8</strain>
    </source>
</reference>
<keyword evidence="5" id="KW-0938">Abscisic acid signaling pathway</keyword>
<organism evidence="14">
    <name type="scientific">Sesamum calycinum</name>
    <dbReference type="NCBI Taxonomy" id="2727403"/>
    <lineage>
        <taxon>Eukaryota</taxon>
        <taxon>Viridiplantae</taxon>
        <taxon>Streptophyta</taxon>
        <taxon>Embryophyta</taxon>
        <taxon>Tracheophyta</taxon>
        <taxon>Spermatophyta</taxon>
        <taxon>Magnoliopsida</taxon>
        <taxon>eudicotyledons</taxon>
        <taxon>Gunneridae</taxon>
        <taxon>Pentapetalae</taxon>
        <taxon>asterids</taxon>
        <taxon>lamiids</taxon>
        <taxon>Lamiales</taxon>
        <taxon>Pedaliaceae</taxon>
        <taxon>Sesamum</taxon>
    </lineage>
</organism>
<evidence type="ECO:0000313" key="14">
    <source>
        <dbReference type="EMBL" id="KAL0332411.1"/>
    </source>
</evidence>
<dbReference type="InterPro" id="IPR000008">
    <property type="entry name" value="C2_dom"/>
</dbReference>
<dbReference type="CDD" id="cd04038">
    <property type="entry name" value="C2_ArfGAP"/>
    <property type="match status" value="1"/>
</dbReference>
<evidence type="ECO:0000256" key="2">
    <source>
        <dbReference type="ARBA" id="ARBA00004236"/>
    </source>
</evidence>
<keyword evidence="7" id="KW-0106">Calcium</keyword>
<dbReference type="EMBL" id="JACGWM010000013">
    <property type="protein sequence ID" value="KAL0332411.1"/>
    <property type="molecule type" value="Genomic_DNA"/>
</dbReference>
<feature type="domain" description="C2" evidence="13">
    <location>
        <begin position="118"/>
        <end position="238"/>
    </location>
</feature>
<evidence type="ECO:0000256" key="4">
    <source>
        <dbReference type="ARBA" id="ARBA00022475"/>
    </source>
</evidence>
<dbReference type="InterPro" id="IPR035892">
    <property type="entry name" value="C2_domain_sf"/>
</dbReference>
<keyword evidence="4" id="KW-1003">Cell membrane</keyword>
<comment type="caution">
    <text evidence="14">The sequence shown here is derived from an EMBL/GenBank/DDBJ whole genome shotgun (WGS) entry which is preliminary data.</text>
</comment>
<evidence type="ECO:0000256" key="11">
    <source>
        <dbReference type="ARBA" id="ARBA00024037"/>
    </source>
</evidence>
<dbReference type="GO" id="GO:0005634">
    <property type="term" value="C:nucleus"/>
    <property type="evidence" value="ECO:0007669"/>
    <property type="project" value="UniProtKB-SubCell"/>
</dbReference>
<dbReference type="GO" id="GO:0046872">
    <property type="term" value="F:metal ion binding"/>
    <property type="evidence" value="ECO:0007669"/>
    <property type="project" value="UniProtKB-KW"/>
</dbReference>
<comment type="similarity">
    <text evidence="11">Belongs to the plant CAR protein family.</text>
</comment>
<dbReference type="GO" id="GO:0005096">
    <property type="term" value="F:GTPase activator activity"/>
    <property type="evidence" value="ECO:0007669"/>
    <property type="project" value="UniProtKB-KW"/>
</dbReference>
<feature type="region of interest" description="Disordered" evidence="12">
    <location>
        <begin position="20"/>
        <end position="40"/>
    </location>
</feature>
<dbReference type="GO" id="GO:0009738">
    <property type="term" value="P:abscisic acid-activated signaling pathway"/>
    <property type="evidence" value="ECO:0007669"/>
    <property type="project" value="UniProtKB-KW"/>
</dbReference>
<name>A0AAW2MQQ9_9LAMI</name>
<dbReference type="GO" id="GO:0005886">
    <property type="term" value="C:plasma membrane"/>
    <property type="evidence" value="ECO:0007669"/>
    <property type="project" value="UniProtKB-SubCell"/>
</dbReference>
<evidence type="ECO:0000256" key="1">
    <source>
        <dbReference type="ARBA" id="ARBA00004123"/>
    </source>
</evidence>
<comment type="subcellular location">
    <subcellularLocation>
        <location evidence="2">Cell membrane</location>
    </subcellularLocation>
    <subcellularLocation>
        <location evidence="1">Nucleus</location>
    </subcellularLocation>
</comment>
<keyword evidence="6" id="KW-0479">Metal-binding</keyword>
<keyword evidence="8" id="KW-0446">Lipid-binding</keyword>
<reference evidence="14" key="1">
    <citation type="submission" date="2020-06" db="EMBL/GenBank/DDBJ databases">
        <authorList>
            <person name="Li T."/>
            <person name="Hu X."/>
            <person name="Zhang T."/>
            <person name="Song X."/>
            <person name="Zhang H."/>
            <person name="Dai N."/>
            <person name="Sheng W."/>
            <person name="Hou X."/>
            <person name="Wei L."/>
        </authorList>
    </citation>
    <scope>NUCLEOTIDE SEQUENCE</scope>
    <source>
        <strain evidence="14">KEN8</strain>
        <tissue evidence="14">Leaf</tissue>
    </source>
</reference>
<evidence type="ECO:0000259" key="13">
    <source>
        <dbReference type="PROSITE" id="PS50004"/>
    </source>
</evidence>
<sequence length="300" mass="33743">MSAILNFLRNSRILAPFSSSTGSGFVASPDETAPDTTEQKARCWREKAEEEKRSNGATGLLDMVNNGCKSGSLCGTQLMPPSPLLTCPLNHLLPMQMRQFELNFPLKYNQTPIGVPTSGEQVFVHLQFLSITNNVVLGSGLHPRIKILRGIKLAVRDTRSSDPYVIVRMGKQKLKTRVVKKNVNPEWNEELTLTVSDPNLPVKLQVYDRDTFTRDDKMGDAEFDIKEFVDALKMHLENVPSGTVIKNVKPNRENCLAEESSIVWENGKVTQHMFLRLRNVECGEIELQLHWIEVPGSRSL</sequence>
<evidence type="ECO:0000256" key="10">
    <source>
        <dbReference type="ARBA" id="ARBA00023242"/>
    </source>
</evidence>
<gene>
    <name evidence="14" type="ORF">Scaly_2142600</name>
</gene>
<dbReference type="GO" id="GO:0008289">
    <property type="term" value="F:lipid binding"/>
    <property type="evidence" value="ECO:0007669"/>
    <property type="project" value="UniProtKB-KW"/>
</dbReference>
<proteinExistence type="inferred from homology"/>
<evidence type="ECO:0000256" key="7">
    <source>
        <dbReference type="ARBA" id="ARBA00022837"/>
    </source>
</evidence>
<dbReference type="PROSITE" id="PS50004">
    <property type="entry name" value="C2"/>
    <property type="match status" value="1"/>
</dbReference>
<dbReference type="AlphaFoldDB" id="A0AAW2MQQ9"/>
<keyword evidence="3" id="KW-0343">GTPase activation</keyword>
<keyword evidence="10" id="KW-0539">Nucleus</keyword>
<dbReference type="SUPFAM" id="SSF49562">
    <property type="entry name" value="C2 domain (Calcium/lipid-binding domain, CaLB)"/>
    <property type="match status" value="1"/>
</dbReference>
<dbReference type="SMART" id="SM00239">
    <property type="entry name" value="C2"/>
    <property type="match status" value="1"/>
</dbReference>
<evidence type="ECO:0000256" key="3">
    <source>
        <dbReference type="ARBA" id="ARBA00022468"/>
    </source>
</evidence>
<accession>A0AAW2MQQ9</accession>
<evidence type="ECO:0000256" key="9">
    <source>
        <dbReference type="ARBA" id="ARBA00023136"/>
    </source>
</evidence>
<evidence type="ECO:0000256" key="5">
    <source>
        <dbReference type="ARBA" id="ARBA00022682"/>
    </source>
</evidence>
<evidence type="ECO:0000256" key="6">
    <source>
        <dbReference type="ARBA" id="ARBA00022723"/>
    </source>
</evidence>
<dbReference type="PANTHER" id="PTHR45933">
    <property type="entry name" value="PROTEIN C2-DOMAIN ABA-RELATED 4"/>
    <property type="match status" value="1"/>
</dbReference>
<dbReference type="Pfam" id="PF00168">
    <property type="entry name" value="C2"/>
    <property type="match status" value="1"/>
</dbReference>
<evidence type="ECO:0000256" key="12">
    <source>
        <dbReference type="SAM" id="MobiDB-lite"/>
    </source>
</evidence>
<dbReference type="InterPro" id="IPR044562">
    <property type="entry name" value="CAR1-11"/>
</dbReference>
<evidence type="ECO:0000256" key="8">
    <source>
        <dbReference type="ARBA" id="ARBA00023121"/>
    </source>
</evidence>
<dbReference type="Gene3D" id="2.60.40.150">
    <property type="entry name" value="C2 domain"/>
    <property type="match status" value="1"/>
</dbReference>
<keyword evidence="9" id="KW-0472">Membrane</keyword>